<evidence type="ECO:0000313" key="2">
    <source>
        <dbReference type="Proteomes" id="UP001187192"/>
    </source>
</evidence>
<keyword evidence="2" id="KW-1185">Reference proteome</keyword>
<dbReference type="EMBL" id="BTGU01003364">
    <property type="protein sequence ID" value="GMN31147.1"/>
    <property type="molecule type" value="Genomic_DNA"/>
</dbReference>
<organism evidence="1 2">
    <name type="scientific">Ficus carica</name>
    <name type="common">Common fig</name>
    <dbReference type="NCBI Taxonomy" id="3494"/>
    <lineage>
        <taxon>Eukaryota</taxon>
        <taxon>Viridiplantae</taxon>
        <taxon>Streptophyta</taxon>
        <taxon>Embryophyta</taxon>
        <taxon>Tracheophyta</taxon>
        <taxon>Spermatophyta</taxon>
        <taxon>Magnoliopsida</taxon>
        <taxon>eudicotyledons</taxon>
        <taxon>Gunneridae</taxon>
        <taxon>Pentapetalae</taxon>
        <taxon>rosids</taxon>
        <taxon>fabids</taxon>
        <taxon>Rosales</taxon>
        <taxon>Moraceae</taxon>
        <taxon>Ficeae</taxon>
        <taxon>Ficus</taxon>
    </lineage>
</organism>
<comment type="caution">
    <text evidence="1">The sequence shown here is derived from an EMBL/GenBank/DDBJ whole genome shotgun (WGS) entry which is preliminary data.</text>
</comment>
<dbReference type="AlphaFoldDB" id="A0AA87ZA27"/>
<protein>
    <submittedName>
        <fullName evidence="1">Uncharacterized protein</fullName>
    </submittedName>
</protein>
<name>A0AA87ZA27_FICCA</name>
<dbReference type="Proteomes" id="UP001187192">
    <property type="component" value="Unassembled WGS sequence"/>
</dbReference>
<sequence length="381" mass="41305">MHWCEGARLVFWSAIRLTRVTWVTYVVVGAETGINISPPAFLDNFCPRGALGTLGGSDRASHLVVWVRIDGYFRFHVTRSSVRIWSGEHSLVWCPSRVPPILVGARSWDLAPWSRTAGADRLLGKISSWVLLGLFQFWSVPGHGTSLRGSGTAEAGGLLGQMSGGPAQVASYGWLRFSLELTQVQLWSASHGKEPHFSSVDREPLEFGVCRGRFHLGSCSGTSNSGCSTWVTGKFYPGQQAWYLGKFYPGHGEVLPGTTMSSDAEVAGCSMIRLELGSRGPGYPGCFARPWLEWSVARGASVGHGLRGPLASRMPWYEGARLGARLVFWSASRLTRVDGALLALSLWNAQVRGGSFGILVGYPAHTGRRGTPARRRGPSAD</sequence>
<reference evidence="1" key="1">
    <citation type="submission" date="2023-07" db="EMBL/GenBank/DDBJ databases">
        <title>draft genome sequence of fig (Ficus carica).</title>
        <authorList>
            <person name="Takahashi T."/>
            <person name="Nishimura K."/>
        </authorList>
    </citation>
    <scope>NUCLEOTIDE SEQUENCE</scope>
</reference>
<accession>A0AA87ZA27</accession>
<gene>
    <name evidence="1" type="ORF">TIFTF001_044553</name>
</gene>
<evidence type="ECO:0000313" key="1">
    <source>
        <dbReference type="EMBL" id="GMN31147.1"/>
    </source>
</evidence>
<proteinExistence type="predicted"/>